<dbReference type="PANTHER" id="PTHR46193">
    <property type="entry name" value="6-PHOSPHOGLUCONATE PHOSPHATASE"/>
    <property type="match status" value="1"/>
</dbReference>
<dbReference type="NCBIfam" id="TIGR02009">
    <property type="entry name" value="PGMB-YQAB-SF"/>
    <property type="match status" value="1"/>
</dbReference>
<dbReference type="PANTHER" id="PTHR46193:SF18">
    <property type="entry name" value="HEXITOL PHOSPHATASE B"/>
    <property type="match status" value="1"/>
</dbReference>
<dbReference type="EMBL" id="JBHUDG010000003">
    <property type="protein sequence ID" value="MFD1628694.1"/>
    <property type="molecule type" value="Genomic_DNA"/>
</dbReference>
<dbReference type="Gene3D" id="1.10.150.240">
    <property type="entry name" value="Putative phosphatase, domain 2"/>
    <property type="match status" value="1"/>
</dbReference>
<organism evidence="11 12">
    <name type="scientific">Pseudopedobacter beijingensis</name>
    <dbReference type="NCBI Taxonomy" id="1207056"/>
    <lineage>
        <taxon>Bacteria</taxon>
        <taxon>Pseudomonadati</taxon>
        <taxon>Bacteroidota</taxon>
        <taxon>Sphingobacteriia</taxon>
        <taxon>Sphingobacteriales</taxon>
        <taxon>Sphingobacteriaceae</taxon>
        <taxon>Pseudopedobacter</taxon>
    </lineage>
</organism>
<dbReference type="InterPro" id="IPR023198">
    <property type="entry name" value="PGP-like_dom2"/>
</dbReference>
<evidence type="ECO:0000256" key="1">
    <source>
        <dbReference type="ARBA" id="ARBA00001946"/>
    </source>
</evidence>
<keyword evidence="6 11" id="KW-0413">Isomerase</keyword>
<sequence length="223" mass="25074">MKDREDNLYKAFIFDLDGVLVDTAKYHFNAWSRLANSLGFDFTEQQNEELKGISRIDSLKKILKWGNQEVNEENELNRLANIKNTWYIEMIEKMTPDEILPGVYDFLVLSQKEGIKIALGSASKNAEIILKRTGITHFFDAIVDGNLVKKSKPDPEVFIKAQQLLKVKIQECVVFEDAQAGIDAAKAVSMKVVGIGLPSNLTGADMVTPDLENWTPDKLIAKI</sequence>
<evidence type="ECO:0000256" key="7">
    <source>
        <dbReference type="ARBA" id="ARBA00023277"/>
    </source>
</evidence>
<dbReference type="EC" id="5.4.2.6" evidence="9"/>
<name>A0ABW4I8R8_9SPHI</name>
<dbReference type="SFLD" id="SFLDG01129">
    <property type="entry name" value="C1.5:_HAD__Beta-PGM__Phosphata"/>
    <property type="match status" value="1"/>
</dbReference>
<evidence type="ECO:0000256" key="8">
    <source>
        <dbReference type="ARBA" id="ARBA00044926"/>
    </source>
</evidence>
<evidence type="ECO:0000313" key="12">
    <source>
        <dbReference type="Proteomes" id="UP001597118"/>
    </source>
</evidence>
<keyword evidence="4" id="KW-0479">Metal-binding</keyword>
<evidence type="ECO:0000256" key="6">
    <source>
        <dbReference type="ARBA" id="ARBA00023235"/>
    </source>
</evidence>
<dbReference type="RefSeq" id="WP_379661080.1">
    <property type="nucleotide sequence ID" value="NZ_JBHUDG010000003.1"/>
</dbReference>
<dbReference type="Gene3D" id="3.40.50.1000">
    <property type="entry name" value="HAD superfamily/HAD-like"/>
    <property type="match status" value="1"/>
</dbReference>
<dbReference type="NCBIfam" id="TIGR01509">
    <property type="entry name" value="HAD-SF-IA-v3"/>
    <property type="match status" value="1"/>
</dbReference>
<comment type="cofactor">
    <cofactor evidence="1">
        <name>Mg(2+)</name>
        <dbReference type="ChEBI" id="CHEBI:18420"/>
    </cofactor>
</comment>
<evidence type="ECO:0000313" key="11">
    <source>
        <dbReference type="EMBL" id="MFD1628694.1"/>
    </source>
</evidence>
<dbReference type="SUPFAM" id="SSF56784">
    <property type="entry name" value="HAD-like"/>
    <property type="match status" value="1"/>
</dbReference>
<proteinExistence type="inferred from homology"/>
<comment type="similarity">
    <text evidence="2">Belongs to the HAD-like hydrolase superfamily. CbbY/CbbZ/Gph/YieH family.</text>
</comment>
<comment type="caution">
    <text evidence="11">The sequence shown here is derived from an EMBL/GenBank/DDBJ whole genome shotgun (WGS) entry which is preliminary data.</text>
</comment>
<dbReference type="SFLD" id="SFLDS00003">
    <property type="entry name" value="Haloacid_Dehalogenase"/>
    <property type="match status" value="1"/>
</dbReference>
<evidence type="ECO:0000256" key="10">
    <source>
        <dbReference type="ARBA" id="ARBA00044991"/>
    </source>
</evidence>
<reference evidence="12" key="1">
    <citation type="journal article" date="2019" name="Int. J. Syst. Evol. Microbiol.">
        <title>The Global Catalogue of Microorganisms (GCM) 10K type strain sequencing project: providing services to taxonomists for standard genome sequencing and annotation.</title>
        <authorList>
            <consortium name="The Broad Institute Genomics Platform"/>
            <consortium name="The Broad Institute Genome Sequencing Center for Infectious Disease"/>
            <person name="Wu L."/>
            <person name="Ma J."/>
        </authorList>
    </citation>
    <scope>NUCLEOTIDE SEQUENCE [LARGE SCALE GENOMIC DNA]</scope>
    <source>
        <strain evidence="12">CCUG 53762</strain>
    </source>
</reference>
<dbReference type="CDD" id="cd02598">
    <property type="entry name" value="HAD_BPGM"/>
    <property type="match status" value="1"/>
</dbReference>
<gene>
    <name evidence="11" type="primary">pgmB</name>
    <name evidence="11" type="ORF">ACFSAH_02335</name>
</gene>
<keyword evidence="5" id="KW-0460">Magnesium</keyword>
<keyword evidence="12" id="KW-1185">Reference proteome</keyword>
<evidence type="ECO:0000256" key="2">
    <source>
        <dbReference type="ARBA" id="ARBA00006171"/>
    </source>
</evidence>
<evidence type="ECO:0000256" key="4">
    <source>
        <dbReference type="ARBA" id="ARBA00022723"/>
    </source>
</evidence>
<dbReference type="InterPro" id="IPR010972">
    <property type="entry name" value="Beta-PGM"/>
</dbReference>
<protein>
    <recommendedName>
        <fullName evidence="10">Beta-phosphoglucomutase</fullName>
        <ecNumber evidence="9">5.4.2.6</ecNumber>
    </recommendedName>
</protein>
<dbReference type="InterPro" id="IPR036412">
    <property type="entry name" value="HAD-like_sf"/>
</dbReference>
<dbReference type="InterPro" id="IPR023214">
    <property type="entry name" value="HAD_sf"/>
</dbReference>
<dbReference type="Pfam" id="PF13419">
    <property type="entry name" value="HAD_2"/>
    <property type="match status" value="1"/>
</dbReference>
<keyword evidence="7" id="KW-0119">Carbohydrate metabolism</keyword>
<dbReference type="SFLD" id="SFLDG01135">
    <property type="entry name" value="C1.5.6:_HAD__Beta-PGM__Phospha"/>
    <property type="match status" value="1"/>
</dbReference>
<dbReference type="GO" id="GO:0008801">
    <property type="term" value="F:beta-phosphoglucomutase activity"/>
    <property type="evidence" value="ECO:0007669"/>
    <property type="project" value="UniProtKB-EC"/>
</dbReference>
<dbReference type="InterPro" id="IPR041492">
    <property type="entry name" value="HAD_2"/>
</dbReference>
<comment type="catalytic activity">
    <reaction evidence="8">
        <text>beta-D-glucose 1-phosphate = beta-D-glucose 6-phosphate</text>
        <dbReference type="Rhea" id="RHEA:20113"/>
        <dbReference type="ChEBI" id="CHEBI:57684"/>
        <dbReference type="ChEBI" id="CHEBI:58247"/>
        <dbReference type="EC" id="5.4.2.6"/>
    </reaction>
</comment>
<dbReference type="InterPro" id="IPR010976">
    <property type="entry name" value="B-phosphoglucomutase_hydrolase"/>
</dbReference>
<dbReference type="InterPro" id="IPR006439">
    <property type="entry name" value="HAD-SF_hydro_IA"/>
</dbReference>
<dbReference type="NCBIfam" id="TIGR01990">
    <property type="entry name" value="bPGM"/>
    <property type="match status" value="1"/>
</dbReference>
<evidence type="ECO:0000256" key="3">
    <source>
        <dbReference type="ARBA" id="ARBA00022553"/>
    </source>
</evidence>
<dbReference type="InterPro" id="IPR051600">
    <property type="entry name" value="Beta-PGM-like"/>
</dbReference>
<keyword evidence="3" id="KW-0597">Phosphoprotein</keyword>
<evidence type="ECO:0000256" key="5">
    <source>
        <dbReference type="ARBA" id="ARBA00022842"/>
    </source>
</evidence>
<accession>A0ABW4I8R8</accession>
<evidence type="ECO:0000256" key="9">
    <source>
        <dbReference type="ARBA" id="ARBA00044968"/>
    </source>
</evidence>
<dbReference type="Proteomes" id="UP001597118">
    <property type="component" value="Unassembled WGS sequence"/>
</dbReference>